<evidence type="ECO:0000256" key="6">
    <source>
        <dbReference type="SAM" id="SignalP"/>
    </source>
</evidence>
<dbReference type="SUPFAM" id="SSF46785">
    <property type="entry name" value="Winged helix' DNA-binding domain"/>
    <property type="match status" value="1"/>
</dbReference>
<dbReference type="GO" id="GO:0044389">
    <property type="term" value="F:ubiquitin-like protein ligase binding"/>
    <property type="evidence" value="ECO:0007669"/>
    <property type="project" value="TreeGrafter"/>
</dbReference>
<feature type="compositionally biased region" description="Basic and acidic residues" evidence="5">
    <location>
        <begin position="40"/>
        <end position="57"/>
    </location>
</feature>
<keyword evidence="3" id="KW-1133">Transmembrane helix</keyword>
<feature type="signal peptide" evidence="6">
    <location>
        <begin position="1"/>
        <end position="18"/>
    </location>
</feature>
<dbReference type="PANTHER" id="PTHR48176:SF1">
    <property type="entry name" value="DDRGK DOMAIN-CONTAINING PROTEIN 1"/>
    <property type="match status" value="1"/>
</dbReference>
<dbReference type="Pfam" id="PF09756">
    <property type="entry name" value="DDRGK"/>
    <property type="match status" value="1"/>
</dbReference>
<evidence type="ECO:0000256" key="2">
    <source>
        <dbReference type="ARBA" id="ARBA00022692"/>
    </source>
</evidence>
<reference evidence="7" key="1">
    <citation type="journal article" date="2020" name="J. Eukaryot. Microbiol.">
        <title>De novo Sequencing, Assembly and Annotation of the Transcriptome for the Free-Living Testate Amoeba Arcella intermedia.</title>
        <authorList>
            <person name="Ribeiro G.M."/>
            <person name="Porfirio-Sousa A.L."/>
            <person name="Maurer-Alcala X.X."/>
            <person name="Katz L.A."/>
            <person name="Lahr D.J.G."/>
        </authorList>
    </citation>
    <scope>NUCLEOTIDE SEQUENCE</scope>
</reference>
<accession>A0A6B2LAS2</accession>
<evidence type="ECO:0000256" key="5">
    <source>
        <dbReference type="SAM" id="MobiDB-lite"/>
    </source>
</evidence>
<feature type="compositionally biased region" description="Basic and acidic residues" evidence="5">
    <location>
        <begin position="111"/>
        <end position="160"/>
    </location>
</feature>
<dbReference type="SMART" id="SM01128">
    <property type="entry name" value="DDRGK"/>
    <property type="match status" value="1"/>
</dbReference>
<feature type="compositionally biased region" description="Basic and acidic residues" evidence="5">
    <location>
        <begin position="93"/>
        <end position="103"/>
    </location>
</feature>
<feature type="compositionally biased region" description="Polar residues" evidence="5">
    <location>
        <begin position="291"/>
        <end position="307"/>
    </location>
</feature>
<dbReference type="AlphaFoldDB" id="A0A6B2LAS2"/>
<dbReference type="Gene3D" id="1.10.10.10">
    <property type="entry name" value="Winged helix-like DNA-binding domain superfamily/Winged helix DNA-binding domain"/>
    <property type="match status" value="1"/>
</dbReference>
<keyword evidence="2" id="KW-0812">Transmembrane</keyword>
<sequence>MFSLLIIMGGLALVWKHAAPPPEEVNKKKEQEEEEEEEQREPKKEKNLKDNGRDRGGLTRMRRKKRTEPQNDPKPDEEEQGGEPKEEEEEESDTKMQHLDAKKIGKKKLKKLQEKEEKARMREALEASKKERQASEDREIAERKKKRLQEEEKQRKEEEDLEILRQERKKKEEEEYQLLKQAFEVESTGSHTTEKEEFENNLDEFITYITTTKVVHIDDLSVKYNMQPKEIAEKIELLLKEEKLSGIMDERGKFIYITQEEMQNIAKFIIKRGRVTLSEIARESNKLVDLTPQSHAEPETNQNENQN</sequence>
<organism evidence="7">
    <name type="scientific">Arcella intermedia</name>
    <dbReference type="NCBI Taxonomy" id="1963864"/>
    <lineage>
        <taxon>Eukaryota</taxon>
        <taxon>Amoebozoa</taxon>
        <taxon>Tubulinea</taxon>
        <taxon>Elardia</taxon>
        <taxon>Arcellinida</taxon>
        <taxon>Sphaerothecina</taxon>
        <taxon>Arcellidae</taxon>
        <taxon>Arcella</taxon>
    </lineage>
</organism>
<protein>
    <recommendedName>
        <fullName evidence="8">DDRGK domain-containing protein 1</fullName>
    </recommendedName>
</protein>
<evidence type="ECO:0000313" key="7">
    <source>
        <dbReference type="EMBL" id="NDV34153.1"/>
    </source>
</evidence>
<name>A0A6B2LAS2_9EUKA</name>
<feature type="region of interest" description="Disordered" evidence="5">
    <location>
        <begin position="15"/>
        <end position="160"/>
    </location>
</feature>
<dbReference type="PANTHER" id="PTHR48176">
    <property type="entry name" value="DDRGK DOMAIN-CONTAINING PROTEIN 1"/>
    <property type="match status" value="1"/>
</dbReference>
<comment type="subcellular location">
    <subcellularLocation>
        <location evidence="1">Membrane</location>
        <topology evidence="1">Single-pass membrane protein</topology>
    </subcellularLocation>
</comment>
<dbReference type="EMBL" id="GIBP01005184">
    <property type="protein sequence ID" value="NDV34153.1"/>
    <property type="molecule type" value="Transcribed_RNA"/>
</dbReference>
<evidence type="ECO:0000256" key="1">
    <source>
        <dbReference type="ARBA" id="ARBA00004167"/>
    </source>
</evidence>
<dbReference type="InterPro" id="IPR036390">
    <property type="entry name" value="WH_DNA-bd_sf"/>
</dbReference>
<dbReference type="GO" id="GO:0016020">
    <property type="term" value="C:membrane"/>
    <property type="evidence" value="ECO:0007669"/>
    <property type="project" value="UniProtKB-SubCell"/>
</dbReference>
<evidence type="ECO:0000256" key="4">
    <source>
        <dbReference type="ARBA" id="ARBA00023136"/>
    </source>
</evidence>
<keyword evidence="6" id="KW-0732">Signal</keyword>
<dbReference type="InterPro" id="IPR019153">
    <property type="entry name" value="DDRGK_dom-contain"/>
</dbReference>
<feature type="region of interest" description="Disordered" evidence="5">
    <location>
        <begin position="288"/>
        <end position="307"/>
    </location>
</feature>
<feature type="chain" id="PRO_5025576120" description="DDRGK domain-containing protein 1" evidence="6">
    <location>
        <begin position="19"/>
        <end position="307"/>
    </location>
</feature>
<dbReference type="InterPro" id="IPR036388">
    <property type="entry name" value="WH-like_DNA-bd_sf"/>
</dbReference>
<feature type="compositionally biased region" description="Acidic residues" evidence="5">
    <location>
        <begin position="75"/>
        <end position="92"/>
    </location>
</feature>
<proteinExistence type="predicted"/>
<evidence type="ECO:0008006" key="8">
    <source>
        <dbReference type="Google" id="ProtNLM"/>
    </source>
</evidence>
<dbReference type="InterPro" id="IPR050899">
    <property type="entry name" value="DDRGK_domain-containing"/>
</dbReference>
<keyword evidence="4" id="KW-0472">Membrane</keyword>
<evidence type="ECO:0000256" key="3">
    <source>
        <dbReference type="ARBA" id="ARBA00022989"/>
    </source>
</evidence>